<dbReference type="GO" id="GO:0005829">
    <property type="term" value="C:cytosol"/>
    <property type="evidence" value="ECO:0007669"/>
    <property type="project" value="TreeGrafter"/>
</dbReference>
<dbReference type="PROSITE" id="PS50956">
    <property type="entry name" value="HTH_ASNC_2"/>
    <property type="match status" value="1"/>
</dbReference>
<dbReference type="Gene3D" id="3.30.70.920">
    <property type="match status" value="1"/>
</dbReference>
<evidence type="ECO:0000256" key="3">
    <source>
        <dbReference type="ARBA" id="ARBA00023163"/>
    </source>
</evidence>
<keyword evidence="2" id="KW-0238">DNA-binding</keyword>
<dbReference type="Proteomes" id="UP000028252">
    <property type="component" value="Unassembled WGS sequence"/>
</dbReference>
<dbReference type="OrthoDB" id="9809462at2"/>
<dbReference type="SMART" id="SM00344">
    <property type="entry name" value="HTH_ASNC"/>
    <property type="match status" value="1"/>
</dbReference>
<accession>A0A081G2G7</accession>
<dbReference type="eggNOG" id="COG1522">
    <property type="taxonomic scope" value="Bacteria"/>
</dbReference>
<evidence type="ECO:0000313" key="6">
    <source>
        <dbReference type="Proteomes" id="UP000028252"/>
    </source>
</evidence>
<evidence type="ECO:0000256" key="1">
    <source>
        <dbReference type="ARBA" id="ARBA00023015"/>
    </source>
</evidence>
<sequence length="148" mass="16623">MNKLDTALLNILIKDARTSFADIARQLNVSRAYARARVQALVEEGVIEQFTAVVNPEKVGKTISTFIDLKVKPQSIEQVAEELSALPEVVSLYIMTDLRSLHIHTLTDSYETFDSFAKTHIFGRPEVISVECNSLLKRVKHRRGGARL</sequence>
<dbReference type="PATRIC" id="fig|1232683.4.peg.666"/>
<dbReference type="InterPro" id="IPR019885">
    <property type="entry name" value="Tscrpt_reg_HTH_AsnC-type_CS"/>
</dbReference>
<evidence type="ECO:0000256" key="2">
    <source>
        <dbReference type="ARBA" id="ARBA00023125"/>
    </source>
</evidence>
<gene>
    <name evidence="5" type="ORF">ADIMK_0674</name>
</gene>
<evidence type="ECO:0000313" key="5">
    <source>
        <dbReference type="EMBL" id="KEA64972.1"/>
    </source>
</evidence>
<protein>
    <submittedName>
        <fullName evidence="5">Transcriptional regulator, AsnC family</fullName>
    </submittedName>
</protein>
<proteinExistence type="predicted"/>
<reference evidence="5 6" key="1">
    <citation type="submission" date="2014-04" db="EMBL/GenBank/DDBJ databases">
        <title>Marinobacterium kochiensis sp. nov., isolated from sediment sample collected from Kochi backwaters in Kerala, India.</title>
        <authorList>
            <person name="Singh A."/>
            <person name="Pinnaka A.K."/>
        </authorList>
    </citation>
    <scope>NUCLEOTIDE SEQUENCE [LARGE SCALE GENOMIC DNA]</scope>
    <source>
        <strain evidence="5 6">AK27</strain>
    </source>
</reference>
<dbReference type="Pfam" id="PF01037">
    <property type="entry name" value="AsnC_trans_reg"/>
    <property type="match status" value="1"/>
</dbReference>
<dbReference type="InterPro" id="IPR036388">
    <property type="entry name" value="WH-like_DNA-bd_sf"/>
</dbReference>
<dbReference type="SUPFAM" id="SSF46785">
    <property type="entry name" value="Winged helix' DNA-binding domain"/>
    <property type="match status" value="1"/>
</dbReference>
<dbReference type="SUPFAM" id="SSF54909">
    <property type="entry name" value="Dimeric alpha+beta barrel"/>
    <property type="match status" value="1"/>
</dbReference>
<keyword evidence="3" id="KW-0804">Transcription</keyword>
<keyword evidence="6" id="KW-1185">Reference proteome</keyword>
<dbReference type="PANTHER" id="PTHR30154:SF34">
    <property type="entry name" value="TRANSCRIPTIONAL REGULATOR AZLB"/>
    <property type="match status" value="1"/>
</dbReference>
<dbReference type="GO" id="GO:0043565">
    <property type="term" value="F:sequence-specific DNA binding"/>
    <property type="evidence" value="ECO:0007669"/>
    <property type="project" value="InterPro"/>
</dbReference>
<name>A0A081G2G7_9GAMM</name>
<comment type="caution">
    <text evidence="5">The sequence shown here is derived from an EMBL/GenBank/DDBJ whole genome shotgun (WGS) entry which is preliminary data.</text>
</comment>
<keyword evidence="1" id="KW-0805">Transcription regulation</keyword>
<dbReference type="InterPro" id="IPR019887">
    <property type="entry name" value="Tscrpt_reg_AsnC/Lrp_C"/>
</dbReference>
<dbReference type="PROSITE" id="PS00519">
    <property type="entry name" value="HTH_ASNC_1"/>
    <property type="match status" value="1"/>
</dbReference>
<feature type="domain" description="HTH asnC-type" evidence="4">
    <location>
        <begin position="1"/>
        <end position="62"/>
    </location>
</feature>
<dbReference type="STRING" id="1232683.ADIMK_0674"/>
<dbReference type="EMBL" id="JMQN01000013">
    <property type="protein sequence ID" value="KEA64972.1"/>
    <property type="molecule type" value="Genomic_DNA"/>
</dbReference>
<evidence type="ECO:0000259" key="4">
    <source>
        <dbReference type="PROSITE" id="PS50956"/>
    </source>
</evidence>
<dbReference type="InterPro" id="IPR019888">
    <property type="entry name" value="Tscrpt_reg_AsnC-like"/>
</dbReference>
<dbReference type="RefSeq" id="WP_036183619.1">
    <property type="nucleotide sequence ID" value="NZ_JMQN01000013.1"/>
</dbReference>
<dbReference type="Pfam" id="PF13412">
    <property type="entry name" value="HTH_24"/>
    <property type="match status" value="1"/>
</dbReference>
<dbReference type="PRINTS" id="PR00033">
    <property type="entry name" value="HTHASNC"/>
</dbReference>
<organism evidence="5 6">
    <name type="scientific">Marinobacterium lacunae</name>
    <dbReference type="NCBI Taxonomy" id="1232683"/>
    <lineage>
        <taxon>Bacteria</taxon>
        <taxon>Pseudomonadati</taxon>
        <taxon>Pseudomonadota</taxon>
        <taxon>Gammaproteobacteria</taxon>
        <taxon>Oceanospirillales</taxon>
        <taxon>Oceanospirillaceae</taxon>
        <taxon>Marinobacterium</taxon>
    </lineage>
</organism>
<dbReference type="InterPro" id="IPR036390">
    <property type="entry name" value="WH_DNA-bd_sf"/>
</dbReference>
<dbReference type="PANTHER" id="PTHR30154">
    <property type="entry name" value="LEUCINE-RESPONSIVE REGULATORY PROTEIN"/>
    <property type="match status" value="1"/>
</dbReference>
<dbReference type="Gene3D" id="1.10.10.10">
    <property type="entry name" value="Winged helix-like DNA-binding domain superfamily/Winged helix DNA-binding domain"/>
    <property type="match status" value="1"/>
</dbReference>
<dbReference type="AlphaFoldDB" id="A0A081G2G7"/>
<dbReference type="GO" id="GO:0043200">
    <property type="term" value="P:response to amino acid"/>
    <property type="evidence" value="ECO:0007669"/>
    <property type="project" value="TreeGrafter"/>
</dbReference>
<dbReference type="InterPro" id="IPR011008">
    <property type="entry name" value="Dimeric_a/b-barrel"/>
</dbReference>
<dbReference type="InterPro" id="IPR000485">
    <property type="entry name" value="AsnC-type_HTH_dom"/>
</dbReference>